<gene>
    <name evidence="2" type="ordered locus">PH0778</name>
</gene>
<sequence>MLSFERPFISSSTFVRILSRSLMESPSQRNSSSLNSRPNMLYISLTCSRIIFRDIGLVFALLTILASLSISSFILVLKDIFGSFGSHPSREYANSIIAVRRADIHLTK</sequence>
<dbReference type="PIR" id="D71126">
    <property type="entry name" value="D71126"/>
</dbReference>
<dbReference type="EnsemblBacteria" id="BAA29870">
    <property type="protein sequence ID" value="BAA29870"/>
    <property type="gene ID" value="BAA29870"/>
</dbReference>
<keyword evidence="1" id="KW-0812">Transmembrane</keyword>
<keyword evidence="3" id="KW-1185">Reference proteome</keyword>
<protein>
    <submittedName>
        <fullName evidence="2">Uncharacterized protein</fullName>
    </submittedName>
</protein>
<reference evidence="2 3" key="1">
    <citation type="journal article" date="1998" name="DNA Res.">
        <title>Complete sequence and gene organization of the genome of a hyper-thermophilic archaebacterium, Pyrococcus horikoshii OT3.</title>
        <authorList>
            <person name="Kawarabayasi Y."/>
            <person name="Sawada M."/>
            <person name="Horikawa H."/>
            <person name="Haikawa Y."/>
            <person name="Hino Y."/>
            <person name="Yamamoto S."/>
            <person name="Sekine M."/>
            <person name="Baba S."/>
            <person name="Kosugi H."/>
            <person name="Hosoyama A."/>
            <person name="Nagai Y."/>
            <person name="Sakai M."/>
            <person name="Ogura K."/>
            <person name="Otuka R."/>
            <person name="Nakazawa H."/>
            <person name="Takamiya M."/>
            <person name="Ohfuku Y."/>
            <person name="Funahashi T."/>
            <person name="Tanaka T."/>
            <person name="Kudoh Y."/>
            <person name="Yamazaki J."/>
            <person name="Kushida N."/>
            <person name="Oguchi A."/>
            <person name="Aoki K."/>
            <person name="Nakamura Y."/>
            <person name="Robb T.F."/>
            <person name="Horikoshi K."/>
            <person name="Masuchi Y."/>
            <person name="Shizuya H."/>
            <person name="Kikuchi H."/>
        </authorList>
    </citation>
    <scope>NUCLEOTIDE SEQUENCE [LARGE SCALE GENOMIC DNA]</scope>
    <source>
        <strain evidence="3">ATCC 700860 / DSM 12428 / JCM 9974 / NBRC 100139 / OT-3</strain>
    </source>
</reference>
<keyword evidence="1" id="KW-0472">Membrane</keyword>
<organism evidence="2 3">
    <name type="scientific">Pyrococcus horikoshii (strain ATCC 700860 / DSM 12428 / JCM 9974 / NBRC 100139 / OT-3)</name>
    <dbReference type="NCBI Taxonomy" id="70601"/>
    <lineage>
        <taxon>Archaea</taxon>
        <taxon>Methanobacteriati</taxon>
        <taxon>Methanobacteriota</taxon>
        <taxon>Thermococci</taxon>
        <taxon>Thermococcales</taxon>
        <taxon>Thermococcaceae</taxon>
        <taxon>Pyrococcus</taxon>
    </lineage>
</organism>
<dbReference type="KEGG" id="pho:PH0778"/>
<feature type="transmembrane region" description="Helical" evidence="1">
    <location>
        <begin position="55"/>
        <end position="77"/>
    </location>
</feature>
<dbReference type="STRING" id="70601.gene:9377727"/>
<keyword evidence="1" id="KW-1133">Transmembrane helix</keyword>
<dbReference type="AlphaFoldDB" id="O58483"/>
<evidence type="ECO:0000313" key="3">
    <source>
        <dbReference type="Proteomes" id="UP000000752"/>
    </source>
</evidence>
<proteinExistence type="predicted"/>
<dbReference type="EMBL" id="BA000001">
    <property type="protein sequence ID" value="BAA29870.1"/>
    <property type="molecule type" value="Genomic_DNA"/>
</dbReference>
<name>O58483_PYRHO</name>
<evidence type="ECO:0000256" key="1">
    <source>
        <dbReference type="SAM" id="Phobius"/>
    </source>
</evidence>
<accession>O58483</accession>
<dbReference type="Proteomes" id="UP000000752">
    <property type="component" value="Chromosome"/>
</dbReference>
<evidence type="ECO:0000313" key="2">
    <source>
        <dbReference type="EMBL" id="BAA29870.1"/>
    </source>
</evidence>